<dbReference type="AlphaFoldDB" id="W4FDN9"/>
<dbReference type="EMBL" id="KI913261">
    <property type="protein sequence ID" value="ETV64956.1"/>
    <property type="molecule type" value="Genomic_DNA"/>
</dbReference>
<reference evidence="2" key="1">
    <citation type="submission" date="2013-12" db="EMBL/GenBank/DDBJ databases">
        <title>The Genome Sequence of Aphanomyces astaci APO3.</title>
        <authorList>
            <consortium name="The Broad Institute Genomics Platform"/>
            <person name="Russ C."/>
            <person name="Tyler B."/>
            <person name="van West P."/>
            <person name="Dieguez-Uribeondo J."/>
            <person name="Young S.K."/>
            <person name="Zeng Q."/>
            <person name="Gargeya S."/>
            <person name="Fitzgerald M."/>
            <person name="Abouelleil A."/>
            <person name="Alvarado L."/>
            <person name="Chapman S.B."/>
            <person name="Gainer-Dewar J."/>
            <person name="Goldberg J."/>
            <person name="Griggs A."/>
            <person name="Gujja S."/>
            <person name="Hansen M."/>
            <person name="Howarth C."/>
            <person name="Imamovic A."/>
            <person name="Ireland A."/>
            <person name="Larimer J."/>
            <person name="McCowan C."/>
            <person name="Murphy C."/>
            <person name="Pearson M."/>
            <person name="Poon T.W."/>
            <person name="Priest M."/>
            <person name="Roberts A."/>
            <person name="Saif S."/>
            <person name="Shea T."/>
            <person name="Sykes S."/>
            <person name="Wortman J."/>
            <person name="Nusbaum C."/>
            <person name="Birren B."/>
        </authorList>
    </citation>
    <scope>NUCLEOTIDE SEQUENCE [LARGE SCALE GENOMIC DNA]</scope>
    <source>
        <strain evidence="2">APO3</strain>
    </source>
</reference>
<proteinExistence type="predicted"/>
<gene>
    <name evidence="2" type="ORF">H257_18252</name>
</gene>
<evidence type="ECO:0000256" key="1">
    <source>
        <dbReference type="SAM" id="MobiDB-lite"/>
    </source>
</evidence>
<accession>W4FDN9</accession>
<feature type="region of interest" description="Disordered" evidence="1">
    <location>
        <begin position="117"/>
        <end position="151"/>
    </location>
</feature>
<dbReference type="GeneID" id="20820248"/>
<sequence>MRKWTCNITDDVACDKAFRHSNDGFKAHVQTVHVLEWPRHGRTLYGLKIDAPPLAPVVAPEPLRPSDVPLGEAIGRLQVLVEHNCVAQASFLILLRVARRLGEDIPELETLISSLKEPSTETVVEPADIPANLRSTRPSSKKGPAAKKAKK</sequence>
<dbReference type="RefSeq" id="XP_009845580.1">
    <property type="nucleotide sequence ID" value="XM_009847278.1"/>
</dbReference>
<name>W4FDN9_APHAT</name>
<organism evidence="2">
    <name type="scientific">Aphanomyces astaci</name>
    <name type="common">Crayfish plague agent</name>
    <dbReference type="NCBI Taxonomy" id="112090"/>
    <lineage>
        <taxon>Eukaryota</taxon>
        <taxon>Sar</taxon>
        <taxon>Stramenopiles</taxon>
        <taxon>Oomycota</taxon>
        <taxon>Saprolegniomycetes</taxon>
        <taxon>Saprolegniales</taxon>
        <taxon>Verrucalvaceae</taxon>
        <taxon>Aphanomyces</taxon>
    </lineage>
</organism>
<dbReference type="VEuPathDB" id="FungiDB:H257_18252"/>
<protein>
    <submittedName>
        <fullName evidence="2">Uncharacterized protein</fullName>
    </submittedName>
</protein>
<evidence type="ECO:0000313" key="2">
    <source>
        <dbReference type="EMBL" id="ETV64956.1"/>
    </source>
</evidence>